<dbReference type="RefSeq" id="WP_386821143.1">
    <property type="nucleotide sequence ID" value="NZ_JBHUIT010000031.1"/>
</dbReference>
<evidence type="ECO:0000313" key="2">
    <source>
        <dbReference type="EMBL" id="MFD2257783.1"/>
    </source>
</evidence>
<keyword evidence="1" id="KW-0472">Membrane</keyword>
<organism evidence="2 3">
    <name type="scientific">Luteolibacter algae</name>
    <dbReference type="NCBI Taxonomy" id="454151"/>
    <lineage>
        <taxon>Bacteria</taxon>
        <taxon>Pseudomonadati</taxon>
        <taxon>Verrucomicrobiota</taxon>
        <taxon>Verrucomicrobiia</taxon>
        <taxon>Verrucomicrobiales</taxon>
        <taxon>Verrucomicrobiaceae</taxon>
        <taxon>Luteolibacter</taxon>
    </lineage>
</organism>
<proteinExistence type="predicted"/>
<comment type="caution">
    <text evidence="2">The sequence shown here is derived from an EMBL/GenBank/DDBJ whole genome shotgun (WGS) entry which is preliminary data.</text>
</comment>
<gene>
    <name evidence="2" type="ORF">ACFSSA_13965</name>
</gene>
<dbReference type="Proteomes" id="UP001597375">
    <property type="component" value="Unassembled WGS sequence"/>
</dbReference>
<keyword evidence="3" id="KW-1185">Reference proteome</keyword>
<protein>
    <recommendedName>
        <fullName evidence="4">Type 4a pilus biogenesis protein PilO</fullName>
    </recommendedName>
</protein>
<reference evidence="3" key="1">
    <citation type="journal article" date="2019" name="Int. J. Syst. Evol. Microbiol.">
        <title>The Global Catalogue of Microorganisms (GCM) 10K type strain sequencing project: providing services to taxonomists for standard genome sequencing and annotation.</title>
        <authorList>
            <consortium name="The Broad Institute Genomics Platform"/>
            <consortium name="The Broad Institute Genome Sequencing Center for Infectious Disease"/>
            <person name="Wu L."/>
            <person name="Ma J."/>
        </authorList>
    </citation>
    <scope>NUCLEOTIDE SEQUENCE [LARGE SCALE GENOMIC DNA]</scope>
    <source>
        <strain evidence="3">CGMCC 4.7106</strain>
    </source>
</reference>
<evidence type="ECO:0000313" key="3">
    <source>
        <dbReference type="Proteomes" id="UP001597375"/>
    </source>
</evidence>
<sequence>MYKQSIIIFGLIIPLLITGVLIGGCIFAKGKITASFDRKIQYYSTHKQTQMGALAIEAMLSKQKASSDKWQELLKKETFSLVTTNLREIAEDLPPKEFQQTAFERLPRATGFGAASAQKSSGMQFNFRGTYRSVQRAFLELETRMPNLQLQELTMSPIGPNDPSLLNFQVAYTAWEN</sequence>
<dbReference type="PROSITE" id="PS51257">
    <property type="entry name" value="PROKAR_LIPOPROTEIN"/>
    <property type="match status" value="1"/>
</dbReference>
<accession>A0ABW5D9L5</accession>
<keyword evidence="1" id="KW-0812">Transmembrane</keyword>
<evidence type="ECO:0008006" key="4">
    <source>
        <dbReference type="Google" id="ProtNLM"/>
    </source>
</evidence>
<dbReference type="EMBL" id="JBHUIT010000031">
    <property type="protein sequence ID" value="MFD2257783.1"/>
    <property type="molecule type" value="Genomic_DNA"/>
</dbReference>
<keyword evidence="1" id="KW-1133">Transmembrane helix</keyword>
<feature type="transmembrane region" description="Helical" evidence="1">
    <location>
        <begin position="6"/>
        <end position="28"/>
    </location>
</feature>
<name>A0ABW5D9L5_9BACT</name>
<evidence type="ECO:0000256" key="1">
    <source>
        <dbReference type="SAM" id="Phobius"/>
    </source>
</evidence>